<dbReference type="GO" id="GO:0045312">
    <property type="term" value="P:nor-spermidine biosynthetic process"/>
    <property type="evidence" value="ECO:0007669"/>
    <property type="project" value="InterPro"/>
</dbReference>
<dbReference type="PANTHER" id="PTHR43727">
    <property type="entry name" value="DIAMINOPIMELATE DECARBOXYLASE"/>
    <property type="match status" value="1"/>
</dbReference>
<dbReference type="GO" id="GO:0008836">
    <property type="term" value="F:diaminopimelate decarboxylase activity"/>
    <property type="evidence" value="ECO:0007669"/>
    <property type="project" value="TreeGrafter"/>
</dbReference>
<dbReference type="CDD" id="cd06829">
    <property type="entry name" value="PLPDE_III_CANSDC"/>
    <property type="match status" value="1"/>
</dbReference>
<dbReference type="PANTHER" id="PTHR43727:SF1">
    <property type="entry name" value="CARBOXYNORSPERMIDINE_CARBOXYSPERMIDINE DECARBOXYLASE"/>
    <property type="match status" value="1"/>
</dbReference>
<keyword evidence="2" id="KW-0210">Decarboxylase</keyword>
<proteinExistence type="predicted"/>
<keyword evidence="5 8" id="KW-0456">Lyase</keyword>
<name>A0A2W1JMS1_9CYAN</name>
<reference evidence="8 9" key="1">
    <citation type="journal article" date="2018" name="Sci. Rep.">
        <title>A novel species of the marine cyanobacterium Acaryochloris with a unique pigment content and lifestyle.</title>
        <authorList>
            <person name="Partensky F."/>
            <person name="Six C."/>
            <person name="Ratin M."/>
            <person name="Garczarek L."/>
            <person name="Vaulot D."/>
            <person name="Probert I."/>
            <person name="Calteau A."/>
            <person name="Gourvil P."/>
            <person name="Marie D."/>
            <person name="Grebert T."/>
            <person name="Bouchier C."/>
            <person name="Le Panse S."/>
            <person name="Gachenot M."/>
            <person name="Rodriguez F."/>
            <person name="Garrido J.L."/>
        </authorList>
    </citation>
    <scope>NUCLEOTIDE SEQUENCE [LARGE SCALE GENOMIC DNA]</scope>
    <source>
        <strain evidence="8 9">RCC1774</strain>
    </source>
</reference>
<evidence type="ECO:0000256" key="2">
    <source>
        <dbReference type="ARBA" id="ARBA00022793"/>
    </source>
</evidence>
<keyword evidence="3" id="KW-0663">Pyridoxal phosphate</keyword>
<comment type="caution">
    <text evidence="8">The sequence shown here is derived from an EMBL/GenBank/DDBJ whole genome shotgun (WGS) entry which is preliminary data.</text>
</comment>
<dbReference type="Proteomes" id="UP000248857">
    <property type="component" value="Unassembled WGS sequence"/>
</dbReference>
<dbReference type="GO" id="GO:0009089">
    <property type="term" value="P:lysine biosynthetic process via diaminopimelate"/>
    <property type="evidence" value="ECO:0007669"/>
    <property type="project" value="TreeGrafter"/>
</dbReference>
<comment type="cofactor">
    <cofactor evidence="1">
        <name>pyridoxal 5'-phosphate</name>
        <dbReference type="ChEBI" id="CHEBI:597326"/>
    </cofactor>
</comment>
<organism evidence="8 9">
    <name type="scientific">Acaryochloris thomasi RCC1774</name>
    <dbReference type="NCBI Taxonomy" id="1764569"/>
    <lineage>
        <taxon>Bacteria</taxon>
        <taxon>Bacillati</taxon>
        <taxon>Cyanobacteriota</taxon>
        <taxon>Cyanophyceae</taxon>
        <taxon>Acaryochloridales</taxon>
        <taxon>Acaryochloridaceae</taxon>
        <taxon>Acaryochloris</taxon>
        <taxon>Acaryochloris thomasi</taxon>
    </lineage>
</organism>
<evidence type="ECO:0000259" key="7">
    <source>
        <dbReference type="Pfam" id="PF00278"/>
    </source>
</evidence>
<keyword evidence="9" id="KW-1185">Reference proteome</keyword>
<dbReference type="Gene3D" id="3.20.20.10">
    <property type="entry name" value="Alanine racemase"/>
    <property type="match status" value="1"/>
</dbReference>
<dbReference type="EMBL" id="PQWO01000002">
    <property type="protein sequence ID" value="PZD74579.1"/>
    <property type="molecule type" value="Genomic_DNA"/>
</dbReference>
<feature type="domain" description="Orn/DAP/Arg decarboxylase 2 C-terminal" evidence="7">
    <location>
        <begin position="68"/>
        <end position="336"/>
    </location>
</feature>
<evidence type="ECO:0000256" key="1">
    <source>
        <dbReference type="ARBA" id="ARBA00001933"/>
    </source>
</evidence>
<keyword evidence="4" id="KW-0745">Spermidine biosynthesis</keyword>
<dbReference type="InterPro" id="IPR005730">
    <property type="entry name" value="Nsp_de-COase"/>
</dbReference>
<sequence length="405" mass="44903">MTQWLSRVQTPAYVADIEALKQNLAVAAHIKHETGCRILLATKSFAMFELFPLFAQGLDGTTASGLYEARLAHEHFHGEIHAYSPAYSDQEIRDLLPFCNHLYFNSLSQLERYGPLCRAAHGERSQLGLRVNPQLSLVKNNPDLYDPSAPGSRFGVFKESLTPEVLATVDALHVHNLCENMAEDSVRLIHHLMNVMPDALEAVETVNLGGGHYFTHPDYEVMALIEAINMLQARFNVNTILEPGGALTFNGGYLVASVLDIVDDRAVPIAILDVSPTCHMPDVLEMPYRPEVVGDSPQGRHRYVLAGKTCLSGDVVGTYAFDAPLQVGGKVVIKDMLQYTIVKTTTFNGMPLPDLGVLEEDGTYRVVHSFGYEDFKHRLSKMPMPLLTESTLQEFQTALHWPPFG</sequence>
<accession>A0A2W1JMS1</accession>
<evidence type="ECO:0000256" key="6">
    <source>
        <dbReference type="PIRSR" id="PIRSR038941-1"/>
    </source>
</evidence>
<evidence type="ECO:0000256" key="4">
    <source>
        <dbReference type="ARBA" id="ARBA00023066"/>
    </source>
</evidence>
<dbReference type="PIRSF" id="PIRSF038941">
    <property type="entry name" value="NspC"/>
    <property type="match status" value="1"/>
</dbReference>
<dbReference type="EC" id="4.1.1.96" evidence="8"/>
<dbReference type="GO" id="GO:0008295">
    <property type="term" value="P:spermidine biosynthetic process"/>
    <property type="evidence" value="ECO:0007669"/>
    <property type="project" value="UniProtKB-KW"/>
</dbReference>
<dbReference type="InterPro" id="IPR009006">
    <property type="entry name" value="Ala_racemase/Decarboxylase_C"/>
</dbReference>
<dbReference type="InterPro" id="IPR022643">
    <property type="entry name" value="De-COase2_C"/>
</dbReference>
<evidence type="ECO:0000313" key="8">
    <source>
        <dbReference type="EMBL" id="PZD74579.1"/>
    </source>
</evidence>
<dbReference type="SUPFAM" id="SSF51419">
    <property type="entry name" value="PLP-binding barrel"/>
    <property type="match status" value="1"/>
</dbReference>
<dbReference type="Gene3D" id="2.40.37.10">
    <property type="entry name" value="Lyase, Ornithine Decarboxylase, Chain A, domain 1"/>
    <property type="match status" value="1"/>
</dbReference>
<dbReference type="SUPFAM" id="SSF50621">
    <property type="entry name" value="Alanine racemase C-terminal domain-like"/>
    <property type="match status" value="1"/>
</dbReference>
<evidence type="ECO:0000313" key="9">
    <source>
        <dbReference type="Proteomes" id="UP000248857"/>
    </source>
</evidence>
<evidence type="ECO:0000256" key="5">
    <source>
        <dbReference type="ARBA" id="ARBA00023239"/>
    </source>
</evidence>
<dbReference type="InterPro" id="IPR029066">
    <property type="entry name" value="PLP-binding_barrel"/>
</dbReference>
<protein>
    <submittedName>
        <fullName evidence="8">Carboxynorspermidine/carboxyspermidine decarboxylase</fullName>
        <ecNumber evidence="8">4.1.1.96</ecNumber>
    </submittedName>
</protein>
<dbReference type="AlphaFoldDB" id="A0A2W1JMS1"/>
<dbReference type="Pfam" id="PF00278">
    <property type="entry name" value="Orn_DAP_Arg_deC"/>
    <property type="match status" value="1"/>
</dbReference>
<dbReference type="RefSeq" id="WP_199464270.1">
    <property type="nucleotide sequence ID" value="NZ_CAWNWM010000002.1"/>
</dbReference>
<gene>
    <name evidence="8" type="primary">nspC_1</name>
    <name evidence="8" type="ORF">C1752_00612</name>
</gene>
<feature type="binding site" evidence="6">
    <location>
        <position position="282"/>
    </location>
    <ligand>
        <name>substrate</name>
    </ligand>
</feature>
<evidence type="ECO:0000256" key="3">
    <source>
        <dbReference type="ARBA" id="ARBA00022898"/>
    </source>
</evidence>